<name>A0ABS7UWT7_9BACI</name>
<evidence type="ECO:0000313" key="3">
    <source>
        <dbReference type="Proteomes" id="UP001165287"/>
    </source>
</evidence>
<gene>
    <name evidence="2" type="ORF">K9V48_21700</name>
</gene>
<feature type="compositionally biased region" description="Basic and acidic residues" evidence="1">
    <location>
        <begin position="80"/>
        <end position="92"/>
    </location>
</feature>
<organism evidence="2 3">
    <name type="scientific">Metabacillus rhizolycopersici</name>
    <dbReference type="NCBI Taxonomy" id="2875709"/>
    <lineage>
        <taxon>Bacteria</taxon>
        <taxon>Bacillati</taxon>
        <taxon>Bacillota</taxon>
        <taxon>Bacilli</taxon>
        <taxon>Bacillales</taxon>
        <taxon>Bacillaceae</taxon>
        <taxon>Metabacillus</taxon>
    </lineage>
</organism>
<feature type="region of interest" description="Disordered" evidence="1">
    <location>
        <begin position="70"/>
        <end position="92"/>
    </location>
</feature>
<sequence length="92" mass="10617">MSLKNDEEYSDFSNVETQEEFLAAEEFPEGSFGSPKGKTETVKNKSTTWEDGQQYTSSFTYENRTLHKDIPRQFPGAHPTHYEKDKDTESND</sequence>
<feature type="region of interest" description="Disordered" evidence="1">
    <location>
        <begin position="25"/>
        <end position="46"/>
    </location>
</feature>
<evidence type="ECO:0000313" key="2">
    <source>
        <dbReference type="EMBL" id="MBZ5752780.1"/>
    </source>
</evidence>
<evidence type="ECO:0008006" key="4">
    <source>
        <dbReference type="Google" id="ProtNLM"/>
    </source>
</evidence>
<evidence type="ECO:0000256" key="1">
    <source>
        <dbReference type="SAM" id="MobiDB-lite"/>
    </source>
</evidence>
<reference evidence="2" key="1">
    <citation type="submission" date="2024-05" db="EMBL/GenBank/DDBJ databases">
        <title>Metabacillus sp. nov., isolated from the rhizosphere soil of tomato plants.</title>
        <authorList>
            <person name="Ma R."/>
        </authorList>
    </citation>
    <scope>NUCLEOTIDE SEQUENCE</scope>
    <source>
        <strain evidence="2">DBTR6</strain>
    </source>
</reference>
<accession>A0ABS7UWT7</accession>
<dbReference type="EMBL" id="JAIQUM010000068">
    <property type="protein sequence ID" value="MBZ5752780.1"/>
    <property type="molecule type" value="Genomic_DNA"/>
</dbReference>
<proteinExistence type="predicted"/>
<keyword evidence="3" id="KW-1185">Reference proteome</keyword>
<dbReference type="Proteomes" id="UP001165287">
    <property type="component" value="Unassembled WGS sequence"/>
</dbReference>
<comment type="caution">
    <text evidence="2">The sequence shown here is derived from an EMBL/GenBank/DDBJ whole genome shotgun (WGS) entry which is preliminary data.</text>
</comment>
<dbReference type="RefSeq" id="WP_224141227.1">
    <property type="nucleotide sequence ID" value="NZ_JAIQUM010000068.1"/>
</dbReference>
<protein>
    <recommendedName>
        <fullName evidence="4">Cytosolic protein</fullName>
    </recommendedName>
</protein>